<evidence type="ECO:0000313" key="3">
    <source>
        <dbReference type="Proteomes" id="UP001596504"/>
    </source>
</evidence>
<name>A0ABW2LHD3_9PSEU</name>
<sequence>MTRVEIDTPHGPARAELHCAEEGRAALLLGHGAGGGTAAPDLVAATRAATGAGVHVALVEQPYRVAGRKAPAPAKQLDAAWQAVADDLSERWFPELPLIFGGRSSGARVACRTAEAGQAAAVLCLAFPVHPPGKPEKSRLSELDGVEVPVLVVQGDKDAFGQPAPAQDREVVLIAGDHSLKADVDAVHRATQEWLGRVLRLID</sequence>
<dbReference type="InterPro" id="IPR026555">
    <property type="entry name" value="NSL3/Tex30"/>
</dbReference>
<gene>
    <name evidence="2" type="ORF">ACFQRI_06540</name>
</gene>
<organism evidence="2 3">
    <name type="scientific">Saccharopolyspora griseoalba</name>
    <dbReference type="NCBI Taxonomy" id="1431848"/>
    <lineage>
        <taxon>Bacteria</taxon>
        <taxon>Bacillati</taxon>
        <taxon>Actinomycetota</taxon>
        <taxon>Actinomycetes</taxon>
        <taxon>Pseudonocardiales</taxon>
        <taxon>Pseudonocardiaceae</taxon>
        <taxon>Saccharopolyspora</taxon>
    </lineage>
</organism>
<proteinExistence type="predicted"/>
<dbReference type="SUPFAM" id="SSF53474">
    <property type="entry name" value="alpha/beta-Hydrolases"/>
    <property type="match status" value="1"/>
</dbReference>
<dbReference type="PANTHER" id="PTHR13136:SF11">
    <property type="entry name" value="TESTIS-EXPRESSED PROTEIN 30"/>
    <property type="match status" value="1"/>
</dbReference>
<evidence type="ECO:0000313" key="2">
    <source>
        <dbReference type="EMBL" id="MFC7341065.1"/>
    </source>
</evidence>
<dbReference type="Gene3D" id="3.40.50.1820">
    <property type="entry name" value="alpha/beta hydrolase"/>
    <property type="match status" value="1"/>
</dbReference>
<keyword evidence="3" id="KW-1185">Reference proteome</keyword>
<dbReference type="EMBL" id="JBHTCJ010000002">
    <property type="protein sequence ID" value="MFC7341065.1"/>
    <property type="molecule type" value="Genomic_DNA"/>
</dbReference>
<dbReference type="InterPro" id="IPR029058">
    <property type="entry name" value="AB_hydrolase_fold"/>
</dbReference>
<feature type="domain" description="KANL3/Tex30 alpha/beta hydrolase-like" evidence="1">
    <location>
        <begin position="24"/>
        <end position="185"/>
    </location>
</feature>
<accession>A0ABW2LHD3</accession>
<dbReference type="RefSeq" id="WP_380665507.1">
    <property type="nucleotide sequence ID" value="NZ_JBHTCJ010000002.1"/>
</dbReference>
<dbReference type="GO" id="GO:0016787">
    <property type="term" value="F:hydrolase activity"/>
    <property type="evidence" value="ECO:0007669"/>
    <property type="project" value="UniProtKB-KW"/>
</dbReference>
<comment type="caution">
    <text evidence="2">The sequence shown here is derived from an EMBL/GenBank/DDBJ whole genome shotgun (WGS) entry which is preliminary data.</text>
</comment>
<dbReference type="PANTHER" id="PTHR13136">
    <property type="entry name" value="TESTIS DEVELOPMENT PROTEIN PRTD"/>
    <property type="match status" value="1"/>
</dbReference>
<protein>
    <submittedName>
        <fullName evidence="2">Alpha/beta family hydrolase</fullName>
    </submittedName>
</protein>
<dbReference type="Pfam" id="PF20408">
    <property type="entry name" value="Abhydrolase_11"/>
    <property type="match status" value="1"/>
</dbReference>
<dbReference type="InterPro" id="IPR046879">
    <property type="entry name" value="KANL3/Tex30_Abhydrolase"/>
</dbReference>
<evidence type="ECO:0000259" key="1">
    <source>
        <dbReference type="Pfam" id="PF20408"/>
    </source>
</evidence>
<keyword evidence="2" id="KW-0378">Hydrolase</keyword>
<reference evidence="3" key="1">
    <citation type="journal article" date="2019" name="Int. J. Syst. Evol. Microbiol.">
        <title>The Global Catalogue of Microorganisms (GCM) 10K type strain sequencing project: providing services to taxonomists for standard genome sequencing and annotation.</title>
        <authorList>
            <consortium name="The Broad Institute Genomics Platform"/>
            <consortium name="The Broad Institute Genome Sequencing Center for Infectious Disease"/>
            <person name="Wu L."/>
            <person name="Ma J."/>
        </authorList>
    </citation>
    <scope>NUCLEOTIDE SEQUENCE [LARGE SCALE GENOMIC DNA]</scope>
    <source>
        <strain evidence="3">WLHS5</strain>
    </source>
</reference>
<dbReference type="Proteomes" id="UP001596504">
    <property type="component" value="Unassembled WGS sequence"/>
</dbReference>